<dbReference type="InterPro" id="IPR012349">
    <property type="entry name" value="Split_barrel_FMN-bd"/>
</dbReference>
<dbReference type="InterPro" id="IPR024747">
    <property type="entry name" value="Pyridox_Oxase-rel"/>
</dbReference>
<dbReference type="AlphaFoldDB" id="A0A133UWY2"/>
<keyword evidence="2" id="KW-1185">Reference proteome</keyword>
<accession>A0A133UWY2</accession>
<dbReference type="SUPFAM" id="SSF50475">
    <property type="entry name" value="FMN-binding split barrel"/>
    <property type="match status" value="1"/>
</dbReference>
<dbReference type="PANTHER" id="PTHR34071:SF2">
    <property type="entry name" value="FLAVIN-NUCLEOTIDE-BINDING PROTEIN"/>
    <property type="match status" value="1"/>
</dbReference>
<evidence type="ECO:0000313" key="1">
    <source>
        <dbReference type="EMBL" id="KXA98705.1"/>
    </source>
</evidence>
<proteinExistence type="predicted"/>
<dbReference type="PANTHER" id="PTHR34071">
    <property type="entry name" value="5-NITROIMIDAZOLE ANTIBIOTICS RESISTANCE PROTEIN, NIMA-FAMILY-RELATED PROTEIN-RELATED"/>
    <property type="match status" value="1"/>
</dbReference>
<dbReference type="Pfam" id="PF12900">
    <property type="entry name" value="Pyridox_ox_2"/>
    <property type="match status" value="1"/>
</dbReference>
<dbReference type="Proteomes" id="UP000070341">
    <property type="component" value="Unassembled WGS sequence"/>
</dbReference>
<dbReference type="EMBL" id="LHXU01000097">
    <property type="protein sequence ID" value="KXA98705.1"/>
    <property type="molecule type" value="Genomic_DNA"/>
</dbReference>
<organism evidence="1 2">
    <name type="scientific">candidate division MSBL1 archaeon SCGC-AAA259M10</name>
    <dbReference type="NCBI Taxonomy" id="1698270"/>
    <lineage>
        <taxon>Archaea</taxon>
        <taxon>Methanobacteriati</taxon>
        <taxon>Methanobacteriota</taxon>
        <taxon>candidate division MSBL1</taxon>
    </lineage>
</organism>
<reference evidence="1 2" key="1">
    <citation type="journal article" date="2016" name="Sci. Rep.">
        <title>Metabolic traits of an uncultured archaeal lineage -MSBL1- from brine pools of the Red Sea.</title>
        <authorList>
            <person name="Mwirichia R."/>
            <person name="Alam I."/>
            <person name="Rashid M."/>
            <person name="Vinu M."/>
            <person name="Ba-Alawi W."/>
            <person name="Anthony Kamau A."/>
            <person name="Kamanda Ngugi D."/>
            <person name="Goker M."/>
            <person name="Klenk H.P."/>
            <person name="Bajic V."/>
            <person name="Stingl U."/>
        </authorList>
    </citation>
    <scope>NUCLEOTIDE SEQUENCE [LARGE SCALE GENOMIC DNA]</scope>
    <source>
        <strain evidence="1">SCGC-AAA259M10</strain>
    </source>
</reference>
<evidence type="ECO:0000313" key="2">
    <source>
        <dbReference type="Proteomes" id="UP000070341"/>
    </source>
</evidence>
<comment type="caution">
    <text evidence="1">The sequence shown here is derived from an EMBL/GenBank/DDBJ whole genome shotgun (WGS) entry which is preliminary data.</text>
</comment>
<name>A0A133UWY2_9EURY</name>
<gene>
    <name evidence="1" type="ORF">AKJ40_04545</name>
</gene>
<dbReference type="Gene3D" id="2.30.110.10">
    <property type="entry name" value="Electron Transport, Fmn-binding Protein, Chain A"/>
    <property type="match status" value="1"/>
</dbReference>
<sequence>MRRKDKKIEDRREIESIIERANVCRIGLCDEGVPYIVPLVFGYKNSCLYFHSATEGKKIEIIRKTDTACFEIDIDKELVKAEDACSFSMKYRSIIGFGEIQIVDDTKEKIEALNTIMSHYTEENFQYP</sequence>
<feature type="non-terminal residue" evidence="1">
    <location>
        <position position="128"/>
    </location>
</feature>
<protein>
    <submittedName>
        <fullName evidence="1">Pyridoxamine 5'-phosphate oxidase</fullName>
    </submittedName>
</protein>